<dbReference type="PROSITE" id="PS51003">
    <property type="entry name" value="CYTB_CTER"/>
    <property type="match status" value="1"/>
</dbReference>
<dbReference type="Gene3D" id="1.20.810.10">
    <property type="entry name" value="Cytochrome Bc1 Complex, Chain C"/>
    <property type="match status" value="1"/>
</dbReference>
<dbReference type="Pfam" id="PF00032">
    <property type="entry name" value="Cytochrom_B_C"/>
    <property type="match status" value="1"/>
</dbReference>
<feature type="binding site" description="axial binding residue" evidence="19">
    <location>
        <position position="182"/>
    </location>
    <ligand>
        <name>heme b</name>
        <dbReference type="ChEBI" id="CHEBI:60344"/>
        <label>b562</label>
    </ligand>
    <ligandPart>
        <name>Fe</name>
        <dbReference type="ChEBI" id="CHEBI:18248"/>
    </ligandPart>
</feature>
<keyword evidence="14" id="KW-0830">Ubiquinone</keyword>
<keyword evidence="8 20" id="KW-0812">Transmembrane</keyword>
<feature type="transmembrane region" description="Helical" evidence="20">
    <location>
        <begin position="320"/>
        <end position="341"/>
    </location>
</feature>
<keyword evidence="16 20" id="KW-0472">Membrane</keyword>
<feature type="transmembrane region" description="Helical" evidence="20">
    <location>
        <begin position="77"/>
        <end position="98"/>
    </location>
</feature>
<comment type="cofactor">
    <cofactor evidence="19">
        <name>heme</name>
        <dbReference type="ChEBI" id="CHEBI:30413"/>
    </cofactor>
    <text evidence="19">Binds 2 heme groups non-covalently.</text>
</comment>
<dbReference type="GO" id="GO:0006122">
    <property type="term" value="P:mitochondrial electron transport, ubiquinol to cytochrome c"/>
    <property type="evidence" value="ECO:0007669"/>
    <property type="project" value="TreeGrafter"/>
</dbReference>
<evidence type="ECO:0000256" key="11">
    <source>
        <dbReference type="ARBA" id="ARBA00022982"/>
    </source>
</evidence>
<dbReference type="AlphaFoldDB" id="I6UU19"/>
<dbReference type="CDD" id="cd00284">
    <property type="entry name" value="Cytochrome_b_N"/>
    <property type="match status" value="1"/>
</dbReference>
<feature type="transmembrane region" description="Helical" evidence="20">
    <location>
        <begin position="30"/>
        <end position="56"/>
    </location>
</feature>
<evidence type="ECO:0000256" key="4">
    <source>
        <dbReference type="ARBA" id="ARBA00013531"/>
    </source>
</evidence>
<dbReference type="PIRSF" id="PIRSF038885">
    <property type="entry name" value="COB"/>
    <property type="match status" value="1"/>
</dbReference>
<dbReference type="InterPro" id="IPR016174">
    <property type="entry name" value="Di-haem_cyt_TM"/>
</dbReference>
<name>I6UU19_9TELE</name>
<dbReference type="PROSITE" id="PS51002">
    <property type="entry name" value="CYTB_NTER"/>
    <property type="match status" value="1"/>
</dbReference>
<keyword evidence="13 19" id="KW-0408">Iron</keyword>
<dbReference type="SUPFAM" id="SSF81648">
    <property type="entry name" value="a domain/subunit of cytochrome bc1 complex (Ubiquinol-cytochrome c reductase)"/>
    <property type="match status" value="1"/>
</dbReference>
<dbReference type="PANTHER" id="PTHR19271">
    <property type="entry name" value="CYTOCHROME B"/>
    <property type="match status" value="1"/>
</dbReference>
<feature type="binding site" description="axial binding residue" evidence="19">
    <location>
        <position position="196"/>
    </location>
    <ligand>
        <name>heme b</name>
        <dbReference type="ChEBI" id="CHEBI:60344"/>
        <label>b566</label>
    </ligand>
    <ligandPart>
        <name>Fe</name>
        <dbReference type="ChEBI" id="CHEBI:18248"/>
    </ligandPart>
</feature>
<dbReference type="PANTHER" id="PTHR19271:SF16">
    <property type="entry name" value="CYTOCHROME B"/>
    <property type="match status" value="1"/>
</dbReference>
<dbReference type="InterPro" id="IPR048259">
    <property type="entry name" value="Cytochrome_b_N_euk/bac"/>
</dbReference>
<keyword evidence="12 20" id="KW-1133">Transmembrane helix</keyword>
<evidence type="ECO:0000256" key="13">
    <source>
        <dbReference type="ARBA" id="ARBA00023004"/>
    </source>
</evidence>
<dbReference type="GO" id="GO:0005743">
    <property type="term" value="C:mitochondrial inner membrane"/>
    <property type="evidence" value="ECO:0007669"/>
    <property type="project" value="UniProtKB-SubCell"/>
</dbReference>
<evidence type="ECO:0000256" key="5">
    <source>
        <dbReference type="ARBA" id="ARBA00022448"/>
    </source>
</evidence>
<keyword evidence="5 20" id="KW-0813">Transport</keyword>
<dbReference type="GO" id="GO:0046872">
    <property type="term" value="F:metal ion binding"/>
    <property type="evidence" value="ECO:0007669"/>
    <property type="project" value="UniProtKB-UniRule"/>
</dbReference>
<evidence type="ECO:0000256" key="14">
    <source>
        <dbReference type="ARBA" id="ARBA00023075"/>
    </source>
</evidence>
<dbReference type="InterPro" id="IPR005798">
    <property type="entry name" value="Cyt_b/b6_C"/>
</dbReference>
<evidence type="ECO:0000259" key="21">
    <source>
        <dbReference type="PROSITE" id="PS51002"/>
    </source>
</evidence>
<dbReference type="GO" id="GO:0016491">
    <property type="term" value="F:oxidoreductase activity"/>
    <property type="evidence" value="ECO:0007669"/>
    <property type="project" value="UniProtKB-UniRule"/>
</dbReference>
<comment type="subcellular location">
    <subcellularLocation>
        <location evidence="2">Mitochondrion inner membrane</location>
        <topology evidence="2">Multi-pass membrane protein</topology>
    </subcellularLocation>
</comment>
<evidence type="ECO:0000256" key="16">
    <source>
        <dbReference type="ARBA" id="ARBA00023136"/>
    </source>
</evidence>
<sequence length="378" mass="42606">MASLRKTHPLTKIINEALIDLPAPANISSWWNFGSLLGLCLITQILTGLFLAMHYTSDISTAFSSVTHICRDVSYGWLIRNIHANGASFFFICIYMHIARGLYYGSYLYKETWNIGVVLLLLVMMTAFVGYVLPWGQMSFWGATVITNLLSAVPYMGDMLVQWIWGGFSVDNATLTRFFAFHFILPFIVAAMTILHLLFLHETGSNNPIGLNSDTDKLPFHPYFTYKDLLGFMIMLFSLMLLALFSPNLLGDPENFTPANPLVTPPHIKPEWYFLFAYAILRSIPNKLGGVLALLFSILVLMIVPMLHTSKQRGLTFRPITQFLFWTLVADMAILTWIGGMPVEHPFIIIGQIASVLYFALFLVLMPLAGLLENKTLK</sequence>
<evidence type="ECO:0000256" key="8">
    <source>
        <dbReference type="ARBA" id="ARBA00022692"/>
    </source>
</evidence>
<dbReference type="InterPro" id="IPR030689">
    <property type="entry name" value="Cytochrome_b"/>
</dbReference>
<dbReference type="FunFam" id="1.20.810.10:FF:000002">
    <property type="entry name" value="Cytochrome b"/>
    <property type="match status" value="1"/>
</dbReference>
<feature type="transmembrane region" description="Helical" evidence="20">
    <location>
        <begin position="347"/>
        <end position="372"/>
    </location>
</feature>
<evidence type="ECO:0000256" key="15">
    <source>
        <dbReference type="ARBA" id="ARBA00023128"/>
    </source>
</evidence>
<dbReference type="GO" id="GO:0008121">
    <property type="term" value="F:quinol-cytochrome-c reductase activity"/>
    <property type="evidence" value="ECO:0007669"/>
    <property type="project" value="InterPro"/>
</dbReference>
<feature type="domain" description="Cytochrome b/b6 C-terminal region profile" evidence="22">
    <location>
        <begin position="210"/>
        <end position="378"/>
    </location>
</feature>
<feature type="transmembrane region" description="Helical" evidence="20">
    <location>
        <begin position="178"/>
        <end position="200"/>
    </location>
</feature>
<feature type="transmembrane region" description="Helical" evidence="20">
    <location>
        <begin position="288"/>
        <end position="308"/>
    </location>
</feature>
<dbReference type="InterPro" id="IPR005797">
    <property type="entry name" value="Cyt_b/b6_N"/>
</dbReference>
<evidence type="ECO:0000256" key="20">
    <source>
        <dbReference type="RuleBase" id="RU362117"/>
    </source>
</evidence>
<evidence type="ECO:0000256" key="18">
    <source>
        <dbReference type="PIRSR" id="PIRSR038885-1"/>
    </source>
</evidence>
<dbReference type="InterPro" id="IPR027387">
    <property type="entry name" value="Cytb/b6-like_sf"/>
</dbReference>
<keyword evidence="15 20" id="KW-0496">Mitochondrion</keyword>
<dbReference type="CDD" id="cd00290">
    <property type="entry name" value="cytochrome_b_C"/>
    <property type="match status" value="1"/>
</dbReference>
<feature type="binding site" description="axial binding residue" evidence="19">
    <location>
        <position position="83"/>
    </location>
    <ligand>
        <name>heme b</name>
        <dbReference type="ChEBI" id="CHEBI:60344"/>
        <label>b562</label>
    </ligand>
    <ligandPart>
        <name>Fe</name>
        <dbReference type="ChEBI" id="CHEBI:18248"/>
    </ligandPart>
</feature>
<feature type="transmembrane region" description="Helical" evidence="20">
    <location>
        <begin position="145"/>
        <end position="166"/>
    </location>
</feature>
<reference evidence="23" key="1">
    <citation type="journal article" date="2012" name="Mol. Phylogenet. Evol.">
        <title>Molecular phylogeny of the cyprinid tribe Labeonini (Teleostei: Cypriniformes).</title>
        <authorList>
            <person name="Yang L."/>
            <person name="Arunachalam M."/>
            <person name="Sado T."/>
            <person name="Levin B.A."/>
            <person name="Golubtsov A.S."/>
            <person name="Freyhof J."/>
            <person name="Friel J.P."/>
            <person name="Chen W.-J."/>
            <person name="Hirt M.V."/>
            <person name="Manickam R."/>
            <person name="Agnew M.K."/>
            <person name="Simons A.M."/>
            <person name="Saitoh K."/>
            <person name="Miya M."/>
            <person name="Mayden R.L."/>
            <person name="He"/>
            <person name="S"/>
        </authorList>
    </citation>
    <scope>NUCLEOTIDE SEQUENCE</scope>
    <source>
        <strain evidence="23">CTOL3160</strain>
    </source>
</reference>
<comment type="similarity">
    <text evidence="17 20">Belongs to the cytochrome b family.</text>
</comment>
<dbReference type="EMBL" id="JX074245">
    <property type="protein sequence ID" value="AFN06966.1"/>
    <property type="molecule type" value="Genomic_DNA"/>
</dbReference>
<evidence type="ECO:0000259" key="22">
    <source>
        <dbReference type="PROSITE" id="PS51003"/>
    </source>
</evidence>
<evidence type="ECO:0000313" key="23">
    <source>
        <dbReference type="EMBL" id="AFN06966.1"/>
    </source>
</evidence>
<evidence type="ECO:0000256" key="7">
    <source>
        <dbReference type="ARBA" id="ARBA00022660"/>
    </source>
</evidence>
<comment type="function">
    <text evidence="1 20">Component of the ubiquinol-cytochrome c reductase complex (complex III or cytochrome b-c1 complex) that is part of the mitochondrial respiratory chain. The b-c1 complex mediates electron transfer from ubiquinol to cytochrome c. Contributes to the generation of a proton gradient across the mitochondrial membrane that is then used for ATP synthesis.</text>
</comment>
<evidence type="ECO:0000256" key="12">
    <source>
        <dbReference type="ARBA" id="ARBA00022989"/>
    </source>
</evidence>
<evidence type="ECO:0000256" key="2">
    <source>
        <dbReference type="ARBA" id="ARBA00004448"/>
    </source>
</evidence>
<evidence type="ECO:0000256" key="1">
    <source>
        <dbReference type="ARBA" id="ARBA00002566"/>
    </source>
</evidence>
<evidence type="ECO:0000256" key="17">
    <source>
        <dbReference type="ARBA" id="ARBA00061233"/>
    </source>
</evidence>
<geneLocation type="mitochondrion" evidence="23"/>
<dbReference type="InterPro" id="IPR036150">
    <property type="entry name" value="Cyt_b/b6_C_sf"/>
</dbReference>
<keyword evidence="10" id="KW-0999">Mitochondrion inner membrane</keyword>
<evidence type="ECO:0000256" key="9">
    <source>
        <dbReference type="ARBA" id="ARBA00022723"/>
    </source>
</evidence>
<feature type="transmembrane region" description="Helical" evidence="20">
    <location>
        <begin position="229"/>
        <end position="250"/>
    </location>
</feature>
<keyword evidence="7 20" id="KW-0679">Respiratory chain</keyword>
<keyword evidence="9 19" id="KW-0479">Metal-binding</keyword>
<keyword evidence="6 19" id="KW-0349">Heme</keyword>
<proteinExistence type="inferred from homology"/>
<gene>
    <name evidence="23" type="primary">Cytb</name>
</gene>
<comment type="subunit">
    <text evidence="3">The cytochrome bc1 complex contains 3 respiratory subunits (MT-CYB, CYC1 and UQCRFS1), 2 core proteins (UQCRC1 and UQCRC2) and probably 6 low-molecular weight proteins.</text>
</comment>
<feature type="binding site" evidence="18">
    <location>
        <position position="201"/>
    </location>
    <ligand>
        <name>a ubiquinone</name>
        <dbReference type="ChEBI" id="CHEBI:16389"/>
    </ligand>
</feature>
<evidence type="ECO:0000256" key="3">
    <source>
        <dbReference type="ARBA" id="ARBA00011660"/>
    </source>
</evidence>
<evidence type="ECO:0000256" key="6">
    <source>
        <dbReference type="ARBA" id="ARBA00022617"/>
    </source>
</evidence>
<feature type="domain" description="Cytochrome b/b6 N-terminal region profile" evidence="21">
    <location>
        <begin position="1"/>
        <end position="209"/>
    </location>
</feature>
<dbReference type="SUPFAM" id="SSF81342">
    <property type="entry name" value="Transmembrane di-heme cytochromes"/>
    <property type="match status" value="1"/>
</dbReference>
<protein>
    <recommendedName>
        <fullName evidence="4 20">Cytochrome b</fullName>
    </recommendedName>
</protein>
<accession>I6UU19</accession>
<keyword evidence="11 20" id="KW-0249">Electron transport</keyword>
<evidence type="ECO:0000256" key="19">
    <source>
        <dbReference type="PIRSR" id="PIRSR038885-2"/>
    </source>
</evidence>
<evidence type="ECO:0000256" key="10">
    <source>
        <dbReference type="ARBA" id="ARBA00022792"/>
    </source>
</evidence>
<dbReference type="GO" id="GO:0045275">
    <property type="term" value="C:respiratory chain complex III"/>
    <property type="evidence" value="ECO:0007669"/>
    <property type="project" value="InterPro"/>
</dbReference>
<organism evidence="23">
    <name type="scientific">Enteromius leonensis</name>
    <dbReference type="NCBI Taxonomy" id="699552"/>
    <lineage>
        <taxon>Eukaryota</taxon>
        <taxon>Metazoa</taxon>
        <taxon>Chordata</taxon>
        <taxon>Craniata</taxon>
        <taxon>Vertebrata</taxon>
        <taxon>Euteleostomi</taxon>
        <taxon>Actinopterygii</taxon>
        <taxon>Neopterygii</taxon>
        <taxon>Teleostei</taxon>
        <taxon>Ostariophysi</taxon>
        <taxon>Cypriniformes</taxon>
        <taxon>Cyprinidae</taxon>
        <taxon>Smiliogastrinae</taxon>
        <taxon>Enteromius</taxon>
    </lineage>
</organism>
<dbReference type="InterPro" id="IPR048260">
    <property type="entry name" value="Cytochrome_b_C_euk/bac"/>
</dbReference>
<comment type="cofactor">
    <cofactor evidence="20">
        <name>heme b</name>
        <dbReference type="ChEBI" id="CHEBI:60344"/>
    </cofactor>
    <text evidence="20">Binds 2 heme groups non-covalently.</text>
</comment>
<feature type="transmembrane region" description="Helical" evidence="20">
    <location>
        <begin position="113"/>
        <end position="133"/>
    </location>
</feature>
<dbReference type="Pfam" id="PF00033">
    <property type="entry name" value="Cytochrome_B"/>
    <property type="match status" value="1"/>
</dbReference>
<feature type="binding site" description="axial binding residue" evidence="19">
    <location>
        <position position="97"/>
    </location>
    <ligand>
        <name>heme b</name>
        <dbReference type="ChEBI" id="CHEBI:60344"/>
        <label>b566</label>
    </ligand>
    <ligandPart>
        <name>Fe</name>
        <dbReference type="ChEBI" id="CHEBI:18248"/>
    </ligandPart>
</feature>